<name>A0A0B0H5Q2_SOVGS</name>
<dbReference type="Gene3D" id="2.40.50.40">
    <property type="match status" value="1"/>
</dbReference>
<dbReference type="InterPro" id="IPR012337">
    <property type="entry name" value="RNaseH-like_sf"/>
</dbReference>
<proteinExistence type="predicted"/>
<dbReference type="STRING" id="2340.JV46_29710"/>
<organism evidence="2 3">
    <name type="scientific">Solemya velum gill symbiont</name>
    <dbReference type="NCBI Taxonomy" id="2340"/>
    <lineage>
        <taxon>Bacteria</taxon>
        <taxon>Pseudomonadati</taxon>
        <taxon>Pseudomonadota</taxon>
        <taxon>Gammaproteobacteria</taxon>
        <taxon>sulfur-oxidizing symbionts</taxon>
    </lineage>
</organism>
<dbReference type="Proteomes" id="UP000030856">
    <property type="component" value="Unassembled WGS sequence"/>
</dbReference>
<dbReference type="PROSITE" id="PS50013">
    <property type="entry name" value="CHROMO_2"/>
    <property type="match status" value="1"/>
</dbReference>
<accession>A0A0B0H5Q2</accession>
<dbReference type="CDD" id="cd00024">
    <property type="entry name" value="CD_CSD"/>
    <property type="match status" value="1"/>
</dbReference>
<evidence type="ECO:0000259" key="1">
    <source>
        <dbReference type="PROSITE" id="PS50013"/>
    </source>
</evidence>
<reference evidence="2 3" key="1">
    <citation type="journal article" date="2014" name="BMC Genomics">
        <title>The genome of the intracellular bacterium of the coastal bivalve, Solemya velum: a blueprint for thriving in and out of symbiosis.</title>
        <authorList>
            <person name="Dmytrenko O."/>
            <person name="Russell S.L."/>
            <person name="Loo W.T."/>
            <person name="Fontanez K.M."/>
            <person name="Liao L."/>
            <person name="Roeselers G."/>
            <person name="Sharma R."/>
            <person name="Stewart F.J."/>
            <person name="Newton I.L."/>
            <person name="Woyke T."/>
            <person name="Wu D."/>
            <person name="Lang J.M."/>
            <person name="Eisen J.A."/>
            <person name="Cavanaugh C.M."/>
        </authorList>
    </citation>
    <scope>NUCLEOTIDE SEQUENCE [LARGE SCALE GENOMIC DNA]</scope>
    <source>
        <strain evidence="2 3">WH</strain>
    </source>
</reference>
<dbReference type="InterPro" id="IPR016197">
    <property type="entry name" value="Chromo-like_dom_sf"/>
</dbReference>
<evidence type="ECO:0000313" key="3">
    <source>
        <dbReference type="Proteomes" id="UP000030856"/>
    </source>
</evidence>
<dbReference type="InterPro" id="IPR023780">
    <property type="entry name" value="Chromo_domain"/>
</dbReference>
<protein>
    <submittedName>
        <fullName evidence="2">Chromo domain and integrase core domain-containing protein</fullName>
    </submittedName>
</protein>
<dbReference type="AlphaFoldDB" id="A0A0B0H5Q2"/>
<dbReference type="PANTHER" id="PTHR46585">
    <property type="entry name" value="INTEGRASE CORE DOMAIN CONTAINING PROTEIN"/>
    <property type="match status" value="1"/>
</dbReference>
<keyword evidence="3" id="KW-1185">Reference proteome</keyword>
<feature type="domain" description="Chromo" evidence="1">
    <location>
        <begin position="181"/>
        <end position="225"/>
    </location>
</feature>
<dbReference type="SMART" id="SM00298">
    <property type="entry name" value="CHROMO"/>
    <property type="match status" value="1"/>
</dbReference>
<dbReference type="PANTHER" id="PTHR46585:SF1">
    <property type="entry name" value="CHROMO DOMAIN-CONTAINING PROTEIN"/>
    <property type="match status" value="1"/>
</dbReference>
<dbReference type="SUPFAM" id="SSF54160">
    <property type="entry name" value="Chromo domain-like"/>
    <property type="match status" value="1"/>
</dbReference>
<gene>
    <name evidence="2" type="ORF">JV46_29710</name>
</gene>
<dbReference type="Gene3D" id="3.30.420.10">
    <property type="entry name" value="Ribonuclease H-like superfamily/Ribonuclease H"/>
    <property type="match status" value="1"/>
</dbReference>
<comment type="caution">
    <text evidence="2">The sequence shown here is derived from an EMBL/GenBank/DDBJ whole genome shotgun (WGS) entry which is preliminary data.</text>
</comment>
<evidence type="ECO:0000313" key="2">
    <source>
        <dbReference type="EMBL" id="KHF23987.1"/>
    </source>
</evidence>
<dbReference type="InterPro" id="IPR000953">
    <property type="entry name" value="Chromo/chromo_shadow_dom"/>
</dbReference>
<dbReference type="Pfam" id="PF00385">
    <property type="entry name" value="Chromo"/>
    <property type="match status" value="1"/>
</dbReference>
<dbReference type="EMBL" id="JRAA01000006">
    <property type="protein sequence ID" value="KHF23987.1"/>
    <property type="molecule type" value="Genomic_DNA"/>
</dbReference>
<dbReference type="GO" id="GO:0003676">
    <property type="term" value="F:nucleic acid binding"/>
    <property type="evidence" value="ECO:0007669"/>
    <property type="project" value="InterPro"/>
</dbReference>
<sequence length="225" mass="26956">MNRKVDGFLEKEGVPHFVTQNIVKANIAERAIKTIKMRLARYATRKQTRRWIDVLPKVTNSYNHTHHRSIKQTPASVKSKDSVRLWKLQYETVPRPRPKSKTPTVKKLYAFKVGDVVRVSFLRWAFQRQYDERWSRELFVITERFASEGIPQYRLKDYSGEIVHGTFYQKQLHRAHEQETYLVERVLRQRKRRGKKEFLVRWQGWLPKYDSWIGEEDLRGLEGGI</sequence>
<dbReference type="InterPro" id="IPR036397">
    <property type="entry name" value="RNaseH_sf"/>
</dbReference>
<dbReference type="SUPFAM" id="SSF53098">
    <property type="entry name" value="Ribonuclease H-like"/>
    <property type="match status" value="1"/>
</dbReference>